<dbReference type="PANTHER" id="PTHR46471:SF2">
    <property type="entry name" value="CHITIN DEACETYLASE-RELATED"/>
    <property type="match status" value="1"/>
</dbReference>
<evidence type="ECO:0000313" key="12">
    <source>
        <dbReference type="EMBL" id="PWN27387.1"/>
    </source>
</evidence>
<protein>
    <submittedName>
        <fullName evidence="12">Glycoside hydrolase/deacetylase</fullName>
    </submittedName>
</protein>
<dbReference type="EMBL" id="KZ819668">
    <property type="protein sequence ID" value="PWN27387.1"/>
    <property type="molecule type" value="Genomic_DNA"/>
</dbReference>
<feature type="chain" id="PRO_5016452243" evidence="10">
    <location>
        <begin position="21"/>
        <end position="312"/>
    </location>
</feature>
<dbReference type="GeneID" id="37025566"/>
<feature type="region of interest" description="Disordered" evidence="9">
    <location>
        <begin position="288"/>
        <end position="312"/>
    </location>
</feature>
<keyword evidence="3" id="KW-0325">Glycoprotein</keyword>
<comment type="cofactor">
    <cofactor evidence="1">
        <name>Co(2+)</name>
        <dbReference type="ChEBI" id="CHEBI:48828"/>
    </cofactor>
</comment>
<evidence type="ECO:0000256" key="7">
    <source>
        <dbReference type="ARBA" id="ARBA00023277"/>
    </source>
</evidence>
<organism evidence="12 13">
    <name type="scientific">Jaminaea rosea</name>
    <dbReference type="NCBI Taxonomy" id="1569628"/>
    <lineage>
        <taxon>Eukaryota</taxon>
        <taxon>Fungi</taxon>
        <taxon>Dikarya</taxon>
        <taxon>Basidiomycota</taxon>
        <taxon>Ustilaginomycotina</taxon>
        <taxon>Exobasidiomycetes</taxon>
        <taxon>Microstromatales</taxon>
        <taxon>Microstromatales incertae sedis</taxon>
        <taxon>Jaminaea</taxon>
    </lineage>
</organism>
<evidence type="ECO:0000256" key="3">
    <source>
        <dbReference type="ARBA" id="ARBA00022622"/>
    </source>
</evidence>
<keyword evidence="8" id="KW-0449">Lipoprotein</keyword>
<evidence type="ECO:0000256" key="10">
    <source>
        <dbReference type="SAM" id="SignalP"/>
    </source>
</evidence>
<dbReference type="OrthoDB" id="2125469at2759"/>
<evidence type="ECO:0000256" key="2">
    <source>
        <dbReference type="ARBA" id="ARBA00004609"/>
    </source>
</evidence>
<dbReference type="AlphaFoldDB" id="A0A316UQ12"/>
<comment type="subcellular location">
    <subcellularLocation>
        <location evidence="2">Cell membrane</location>
        <topology evidence="2">Lipid-anchor</topology>
        <topology evidence="2">GPI-anchor</topology>
    </subcellularLocation>
</comment>
<feature type="signal peptide" evidence="10">
    <location>
        <begin position="1"/>
        <end position="20"/>
    </location>
</feature>
<gene>
    <name evidence="12" type="ORF">BDZ90DRAFT_177013</name>
</gene>
<proteinExistence type="predicted"/>
<keyword evidence="13" id="KW-1185">Reference proteome</keyword>
<dbReference type="SUPFAM" id="SSF88713">
    <property type="entry name" value="Glycoside hydrolase/deacetylase"/>
    <property type="match status" value="1"/>
</dbReference>
<sequence>MVRLTSLAFLAGFVATAVYASSSPDLAAKKERAMAQLSPAVQRYLATLDESEYELDLDGADEDEGQLAERADSSLQDAASGAWKGCKNSAVSISFDDGSYDYRQNLLDIWTGGHQVSFMINGNNYRCGYDAASVSGNRRALAAGHLIASHSWGHYDFGQAGTSHDIIDRQIELLEEMTLKTLGIVPRYFRFPYGSFAPETSQYIRKKYGYRIIQWSDDSGDSSGAPASQSIAMYNRFKKGEQHLVLNHETYESSVKQVAPAAKKALDKLGVKSVTADKCIGATVSPYKVKTNPQKRDSSWTCEGKPRPGQPK</sequence>
<keyword evidence="7" id="KW-0119">Carbohydrate metabolism</keyword>
<dbReference type="GO" id="GO:0005886">
    <property type="term" value="C:plasma membrane"/>
    <property type="evidence" value="ECO:0007669"/>
    <property type="project" value="UniProtKB-SubCell"/>
</dbReference>
<evidence type="ECO:0000313" key="13">
    <source>
        <dbReference type="Proteomes" id="UP000245884"/>
    </source>
</evidence>
<reference evidence="12 13" key="1">
    <citation type="journal article" date="2018" name="Mol. Biol. Evol.">
        <title>Broad Genomic Sampling Reveals a Smut Pathogenic Ancestry of the Fungal Clade Ustilaginomycotina.</title>
        <authorList>
            <person name="Kijpornyongpan T."/>
            <person name="Mondo S.J."/>
            <person name="Barry K."/>
            <person name="Sandor L."/>
            <person name="Lee J."/>
            <person name="Lipzen A."/>
            <person name="Pangilinan J."/>
            <person name="LaButti K."/>
            <person name="Hainaut M."/>
            <person name="Henrissat B."/>
            <person name="Grigoriev I.V."/>
            <person name="Spatafora J.W."/>
            <person name="Aime M.C."/>
        </authorList>
    </citation>
    <scope>NUCLEOTIDE SEQUENCE [LARGE SCALE GENOMIC DNA]</scope>
    <source>
        <strain evidence="12 13">MCA 5214</strain>
    </source>
</reference>
<evidence type="ECO:0000256" key="9">
    <source>
        <dbReference type="SAM" id="MobiDB-lite"/>
    </source>
</evidence>
<keyword evidence="5 10" id="KW-0732">Signal</keyword>
<dbReference type="STRING" id="1569628.A0A316UQ12"/>
<dbReference type="InterPro" id="IPR002509">
    <property type="entry name" value="NODB_dom"/>
</dbReference>
<keyword evidence="4" id="KW-0479">Metal-binding</keyword>
<dbReference type="InterPro" id="IPR011330">
    <property type="entry name" value="Glyco_hydro/deAcase_b/a-brl"/>
</dbReference>
<dbReference type="GO" id="GO:0005975">
    <property type="term" value="P:carbohydrate metabolic process"/>
    <property type="evidence" value="ECO:0007669"/>
    <property type="project" value="InterPro"/>
</dbReference>
<dbReference type="Proteomes" id="UP000245884">
    <property type="component" value="Unassembled WGS sequence"/>
</dbReference>
<dbReference type="GO" id="GO:0098552">
    <property type="term" value="C:side of membrane"/>
    <property type="evidence" value="ECO:0007669"/>
    <property type="project" value="UniProtKB-KW"/>
</dbReference>
<dbReference type="PROSITE" id="PS51677">
    <property type="entry name" value="NODB"/>
    <property type="match status" value="1"/>
</dbReference>
<dbReference type="RefSeq" id="XP_025361999.1">
    <property type="nucleotide sequence ID" value="XM_025503743.1"/>
</dbReference>
<dbReference type="Gene3D" id="3.20.20.370">
    <property type="entry name" value="Glycoside hydrolase/deacetylase"/>
    <property type="match status" value="1"/>
</dbReference>
<keyword evidence="3" id="KW-0336">GPI-anchor</keyword>
<evidence type="ECO:0000259" key="11">
    <source>
        <dbReference type="PROSITE" id="PS51677"/>
    </source>
</evidence>
<dbReference type="GO" id="GO:0046872">
    <property type="term" value="F:metal ion binding"/>
    <property type="evidence" value="ECO:0007669"/>
    <property type="project" value="UniProtKB-KW"/>
</dbReference>
<keyword evidence="3" id="KW-0472">Membrane</keyword>
<dbReference type="Pfam" id="PF01522">
    <property type="entry name" value="Polysacc_deac_1"/>
    <property type="match status" value="1"/>
</dbReference>
<evidence type="ECO:0000256" key="6">
    <source>
        <dbReference type="ARBA" id="ARBA00022801"/>
    </source>
</evidence>
<evidence type="ECO:0000256" key="8">
    <source>
        <dbReference type="ARBA" id="ARBA00023288"/>
    </source>
</evidence>
<keyword evidence="6 12" id="KW-0378">Hydrolase</keyword>
<dbReference type="PANTHER" id="PTHR46471">
    <property type="entry name" value="CHITIN DEACETYLASE"/>
    <property type="match status" value="1"/>
</dbReference>
<dbReference type="GO" id="GO:0016810">
    <property type="term" value="F:hydrolase activity, acting on carbon-nitrogen (but not peptide) bonds"/>
    <property type="evidence" value="ECO:0007669"/>
    <property type="project" value="InterPro"/>
</dbReference>
<name>A0A316UQ12_9BASI</name>
<feature type="domain" description="NodB homology" evidence="11">
    <location>
        <begin position="89"/>
        <end position="285"/>
    </location>
</feature>
<accession>A0A316UQ12</accession>
<evidence type="ECO:0000256" key="5">
    <source>
        <dbReference type="ARBA" id="ARBA00022729"/>
    </source>
</evidence>
<evidence type="ECO:0000256" key="4">
    <source>
        <dbReference type="ARBA" id="ARBA00022723"/>
    </source>
</evidence>
<evidence type="ECO:0000256" key="1">
    <source>
        <dbReference type="ARBA" id="ARBA00001941"/>
    </source>
</evidence>